<evidence type="ECO:0000259" key="8">
    <source>
        <dbReference type="PROSITE" id="PS50928"/>
    </source>
</evidence>
<comment type="caution">
    <text evidence="9">The sequence shown here is derived from an EMBL/GenBank/DDBJ whole genome shotgun (WGS) entry which is preliminary data.</text>
</comment>
<feature type="transmembrane region" description="Helical" evidence="7">
    <location>
        <begin position="287"/>
        <end position="313"/>
    </location>
</feature>
<evidence type="ECO:0000256" key="2">
    <source>
        <dbReference type="ARBA" id="ARBA00022448"/>
    </source>
</evidence>
<feature type="transmembrane region" description="Helical" evidence="7">
    <location>
        <begin position="181"/>
        <end position="210"/>
    </location>
</feature>
<dbReference type="Pfam" id="PF00528">
    <property type="entry name" value="BPD_transp_1"/>
    <property type="match status" value="1"/>
</dbReference>
<feature type="domain" description="ABC transmembrane type-1" evidence="8">
    <location>
        <begin position="142"/>
        <end position="356"/>
    </location>
</feature>
<protein>
    <submittedName>
        <fullName evidence="9">ABC transporter permease subunit</fullName>
    </submittedName>
</protein>
<dbReference type="InterPro" id="IPR045621">
    <property type="entry name" value="BPD_transp_1_N"/>
</dbReference>
<feature type="transmembrane region" description="Helical" evidence="7">
    <location>
        <begin position="333"/>
        <end position="359"/>
    </location>
</feature>
<dbReference type="GO" id="GO:0005886">
    <property type="term" value="C:plasma membrane"/>
    <property type="evidence" value="ECO:0007669"/>
    <property type="project" value="UniProtKB-SubCell"/>
</dbReference>
<evidence type="ECO:0000256" key="1">
    <source>
        <dbReference type="ARBA" id="ARBA00004651"/>
    </source>
</evidence>
<dbReference type="PANTHER" id="PTHR43163">
    <property type="entry name" value="DIPEPTIDE TRANSPORT SYSTEM PERMEASE PROTEIN DPPB-RELATED"/>
    <property type="match status" value="1"/>
</dbReference>
<evidence type="ECO:0000313" key="10">
    <source>
        <dbReference type="Proteomes" id="UP000538929"/>
    </source>
</evidence>
<feature type="transmembrane region" description="Helical" evidence="7">
    <location>
        <begin position="230"/>
        <end position="250"/>
    </location>
</feature>
<keyword evidence="3" id="KW-1003">Cell membrane</keyword>
<name>A0A7W3T9H7_9ACTN</name>
<comment type="similarity">
    <text evidence="7">Belongs to the binding-protein-dependent transport system permease family.</text>
</comment>
<evidence type="ECO:0000256" key="7">
    <source>
        <dbReference type="RuleBase" id="RU363032"/>
    </source>
</evidence>
<keyword evidence="5 7" id="KW-1133">Transmembrane helix</keyword>
<dbReference type="Pfam" id="PF19300">
    <property type="entry name" value="BPD_transp_1_N"/>
    <property type="match status" value="1"/>
</dbReference>
<keyword evidence="4 7" id="KW-0812">Transmembrane</keyword>
<dbReference type="Proteomes" id="UP000538929">
    <property type="component" value="Unassembled WGS sequence"/>
</dbReference>
<dbReference type="CDD" id="cd06261">
    <property type="entry name" value="TM_PBP2"/>
    <property type="match status" value="1"/>
</dbReference>
<proteinExistence type="inferred from homology"/>
<evidence type="ECO:0000256" key="3">
    <source>
        <dbReference type="ARBA" id="ARBA00022475"/>
    </source>
</evidence>
<accession>A0A7W3T9H7</accession>
<evidence type="ECO:0000313" key="9">
    <source>
        <dbReference type="EMBL" id="MBB0242748.1"/>
    </source>
</evidence>
<dbReference type="GO" id="GO:0055085">
    <property type="term" value="P:transmembrane transport"/>
    <property type="evidence" value="ECO:0007669"/>
    <property type="project" value="InterPro"/>
</dbReference>
<keyword evidence="10" id="KW-1185">Reference proteome</keyword>
<dbReference type="RefSeq" id="WP_182604539.1">
    <property type="nucleotide sequence ID" value="NZ_VKHT01000016.1"/>
</dbReference>
<dbReference type="SUPFAM" id="SSF161098">
    <property type="entry name" value="MetI-like"/>
    <property type="match status" value="1"/>
</dbReference>
<dbReference type="AlphaFoldDB" id="A0A7W3T9H7"/>
<dbReference type="PROSITE" id="PS50928">
    <property type="entry name" value="ABC_TM1"/>
    <property type="match status" value="1"/>
</dbReference>
<feature type="transmembrane region" description="Helical" evidence="7">
    <location>
        <begin position="142"/>
        <end position="169"/>
    </location>
</feature>
<keyword evidence="6 7" id="KW-0472">Membrane</keyword>
<evidence type="ECO:0000256" key="4">
    <source>
        <dbReference type="ARBA" id="ARBA00022692"/>
    </source>
</evidence>
<reference evidence="10" key="1">
    <citation type="submission" date="2019-10" db="EMBL/GenBank/DDBJ databases">
        <title>Streptomyces sp. nov., a novel actinobacterium isolated from alkaline environment.</title>
        <authorList>
            <person name="Golinska P."/>
        </authorList>
    </citation>
    <scope>NUCLEOTIDE SEQUENCE [LARGE SCALE GENOMIC DNA]</scope>
    <source>
        <strain evidence="10">DSM 42118</strain>
    </source>
</reference>
<organism evidence="9 10">
    <name type="scientific">Streptomyces alkaliphilus</name>
    <dbReference type="NCBI Taxonomy" id="1472722"/>
    <lineage>
        <taxon>Bacteria</taxon>
        <taxon>Bacillati</taxon>
        <taxon>Actinomycetota</taxon>
        <taxon>Actinomycetes</taxon>
        <taxon>Kitasatosporales</taxon>
        <taxon>Streptomycetaceae</taxon>
        <taxon>Streptomyces</taxon>
    </lineage>
</organism>
<dbReference type="InterPro" id="IPR000515">
    <property type="entry name" value="MetI-like"/>
</dbReference>
<sequence length="367" mass="39302">MGAVQQHCGLAPGAVSGALDSRSVTEAPGRVPAAVPTRGPRRGRGLARVICVRVARLVGLLFGVSLLAFTLVYHSPVDPIAAYIGAEASPTDEQLAQLREYWGLDRSFAEQYLAWLGAVLGGDLGVSRLYQAPVLDVIADRFMMSLALMGVARLVSGVLGYALGVIAAMNRHRLLDRLICWYSYTLASTPTFWLAILLLTLFAVVLGWFPVGLAGPVGVPGSEVTMAERFHHFVLPAATLSALGVATIAMHTRERMLDVLDSDYVAFARARGEHGRRLFRNHGLRNSIVPALALQFAYFSELFGGSILAEQVFSYPGLGSTLVDAGLGGDVPMLLGIVLLSSTFVFVGNLIADILTVLIDPRTRDSL</sequence>
<dbReference type="Gene3D" id="1.10.3720.10">
    <property type="entry name" value="MetI-like"/>
    <property type="match status" value="1"/>
</dbReference>
<evidence type="ECO:0000256" key="5">
    <source>
        <dbReference type="ARBA" id="ARBA00022989"/>
    </source>
</evidence>
<dbReference type="PANTHER" id="PTHR43163:SF9">
    <property type="entry name" value="ABC TRANSPORTER PERMEASE PROTEIN"/>
    <property type="match status" value="1"/>
</dbReference>
<gene>
    <name evidence="9" type="ORF">FNQ90_01150</name>
</gene>
<feature type="transmembrane region" description="Helical" evidence="7">
    <location>
        <begin position="50"/>
        <end position="73"/>
    </location>
</feature>
<dbReference type="InterPro" id="IPR035906">
    <property type="entry name" value="MetI-like_sf"/>
</dbReference>
<dbReference type="EMBL" id="VKHT01000016">
    <property type="protein sequence ID" value="MBB0242748.1"/>
    <property type="molecule type" value="Genomic_DNA"/>
</dbReference>
<evidence type="ECO:0000256" key="6">
    <source>
        <dbReference type="ARBA" id="ARBA00023136"/>
    </source>
</evidence>
<keyword evidence="2 7" id="KW-0813">Transport</keyword>
<comment type="subcellular location">
    <subcellularLocation>
        <location evidence="1 7">Cell membrane</location>
        <topology evidence="1 7">Multi-pass membrane protein</topology>
    </subcellularLocation>
</comment>